<dbReference type="Pfam" id="PF02492">
    <property type="entry name" value="cobW"/>
    <property type="match status" value="1"/>
</dbReference>
<dbReference type="PANTHER" id="PTHR13748">
    <property type="entry name" value="COBW-RELATED"/>
    <property type="match status" value="1"/>
</dbReference>
<evidence type="ECO:0000259" key="7">
    <source>
        <dbReference type="SMART" id="SM00833"/>
    </source>
</evidence>
<evidence type="ECO:0000256" key="4">
    <source>
        <dbReference type="ARBA" id="ARBA00034320"/>
    </source>
</evidence>
<dbReference type="Gene3D" id="3.30.1220.10">
    <property type="entry name" value="CobW-like, C-terminal domain"/>
    <property type="match status" value="1"/>
</dbReference>
<organism evidence="8 9">
    <name type="scientific">Aphanothece cf. minutissima CCALA 015</name>
    <dbReference type="NCBI Taxonomy" id="2107695"/>
    <lineage>
        <taxon>Bacteria</taxon>
        <taxon>Bacillati</taxon>
        <taxon>Cyanobacteriota</taxon>
        <taxon>Cyanophyceae</taxon>
        <taxon>Oscillatoriophycideae</taxon>
        <taxon>Chroococcales</taxon>
        <taxon>Aphanothecaceae</taxon>
        <taxon>Aphanothece</taxon>
    </lineage>
</organism>
<feature type="region of interest" description="Disordered" evidence="6">
    <location>
        <begin position="210"/>
        <end position="246"/>
    </location>
</feature>
<dbReference type="SMART" id="SM00833">
    <property type="entry name" value="CobW_C"/>
    <property type="match status" value="1"/>
</dbReference>
<keyword evidence="2" id="KW-0378">Hydrolase</keyword>
<evidence type="ECO:0000256" key="3">
    <source>
        <dbReference type="ARBA" id="ARBA00023186"/>
    </source>
</evidence>
<evidence type="ECO:0000256" key="5">
    <source>
        <dbReference type="ARBA" id="ARBA00049117"/>
    </source>
</evidence>
<comment type="catalytic activity">
    <reaction evidence="5">
        <text>GTP + H2O = GDP + phosphate + H(+)</text>
        <dbReference type="Rhea" id="RHEA:19669"/>
        <dbReference type="ChEBI" id="CHEBI:15377"/>
        <dbReference type="ChEBI" id="CHEBI:15378"/>
        <dbReference type="ChEBI" id="CHEBI:37565"/>
        <dbReference type="ChEBI" id="CHEBI:43474"/>
        <dbReference type="ChEBI" id="CHEBI:58189"/>
    </reaction>
    <physiologicalReaction direction="left-to-right" evidence="5">
        <dbReference type="Rhea" id="RHEA:19670"/>
    </physiologicalReaction>
</comment>
<name>A0ABX5FCU0_9CHRO</name>
<dbReference type="SUPFAM" id="SSF52540">
    <property type="entry name" value="P-loop containing nucleoside triphosphate hydrolases"/>
    <property type="match status" value="1"/>
</dbReference>
<dbReference type="InterPro" id="IPR027417">
    <property type="entry name" value="P-loop_NTPase"/>
</dbReference>
<protein>
    <submittedName>
        <fullName evidence="8">Cobalamin biosynthesis protein CobW</fullName>
    </submittedName>
</protein>
<evidence type="ECO:0000256" key="1">
    <source>
        <dbReference type="ARBA" id="ARBA00022741"/>
    </source>
</evidence>
<comment type="similarity">
    <text evidence="4">Belongs to the SIMIBI class G3E GTPase family. ZNG1 subfamily.</text>
</comment>
<dbReference type="Gene3D" id="3.40.50.300">
    <property type="entry name" value="P-loop containing nucleotide triphosphate hydrolases"/>
    <property type="match status" value="1"/>
</dbReference>
<dbReference type="RefSeq" id="WP_106220175.1">
    <property type="nucleotide sequence ID" value="NZ_PVWP01000002.1"/>
</dbReference>
<evidence type="ECO:0000256" key="2">
    <source>
        <dbReference type="ARBA" id="ARBA00022801"/>
    </source>
</evidence>
<dbReference type="CDD" id="cd03112">
    <property type="entry name" value="CobW-like"/>
    <property type="match status" value="1"/>
</dbReference>
<dbReference type="InterPro" id="IPR003495">
    <property type="entry name" value="CobW/HypB/UreG_nucleotide-bd"/>
</dbReference>
<gene>
    <name evidence="8" type="ORF">C7B81_05040</name>
</gene>
<sequence length="344" mass="38100">MVQIPVTVITGFLGAGKTTLLNRILSRQQGVRTAVLVNEFGEIGIDNELVVATSDAMVELSNGCICCSINGELKEAVLRVLERPDPIDFIVVETTGLADPLPVAMTFLAGDFRDRLRLDSIITLIDAEHFEATAFTSPIARAQVVYGDILVLNKCDLVDEARLAAVEASLRAIKADARLLRADHAGVPLSMLLSVGLFETDRLVALQAAEDDREQAQGHGQGHQHHHPDHDHHHEHAHTHHQAHTPELEGFRSVSLAVEAPFDLRRFQHFLDNQLPATVFRAKGVLWFRESERRHLFHLCGKRFTIDDSDWPDDAPRHTRVVAIGRDLDPTSLRAQLEACVVAP</sequence>
<dbReference type="Proteomes" id="UP000238218">
    <property type="component" value="Unassembled WGS sequence"/>
</dbReference>
<dbReference type="EMBL" id="PVWP01000002">
    <property type="protein sequence ID" value="PSB38907.1"/>
    <property type="molecule type" value="Genomic_DNA"/>
</dbReference>
<comment type="caution">
    <text evidence="8">The sequence shown here is derived from an EMBL/GenBank/DDBJ whole genome shotgun (WGS) entry which is preliminary data.</text>
</comment>
<keyword evidence="1" id="KW-0547">Nucleotide-binding</keyword>
<reference evidence="8 9" key="1">
    <citation type="submission" date="2018-03" db="EMBL/GenBank/DDBJ databases">
        <title>The ancient ancestry and fast evolution of plastids.</title>
        <authorList>
            <person name="Moore K.R."/>
            <person name="Magnabosco C."/>
            <person name="Momper L."/>
            <person name="Gold D.A."/>
            <person name="Bosak T."/>
            <person name="Fournier G.P."/>
        </authorList>
    </citation>
    <scope>NUCLEOTIDE SEQUENCE [LARGE SCALE GENOMIC DNA]</scope>
    <source>
        <strain evidence="8 9">CCALA 015</strain>
    </source>
</reference>
<keyword evidence="9" id="KW-1185">Reference proteome</keyword>
<dbReference type="InterPro" id="IPR036627">
    <property type="entry name" value="CobW-likC_sf"/>
</dbReference>
<dbReference type="PANTHER" id="PTHR13748:SF59">
    <property type="entry name" value="COBW C-TERMINAL DOMAIN-CONTAINING PROTEIN"/>
    <property type="match status" value="1"/>
</dbReference>
<feature type="domain" description="CobW C-terminal" evidence="7">
    <location>
        <begin position="251"/>
        <end position="341"/>
    </location>
</feature>
<evidence type="ECO:0000313" key="9">
    <source>
        <dbReference type="Proteomes" id="UP000238218"/>
    </source>
</evidence>
<dbReference type="SUPFAM" id="SSF90002">
    <property type="entry name" value="Hypothetical protein YjiA, C-terminal domain"/>
    <property type="match status" value="1"/>
</dbReference>
<dbReference type="Pfam" id="PF07683">
    <property type="entry name" value="CobW_C"/>
    <property type="match status" value="1"/>
</dbReference>
<evidence type="ECO:0000256" key="6">
    <source>
        <dbReference type="SAM" id="MobiDB-lite"/>
    </source>
</evidence>
<dbReference type="InterPro" id="IPR051316">
    <property type="entry name" value="Zinc-reg_GTPase_activator"/>
</dbReference>
<keyword evidence="3" id="KW-0143">Chaperone</keyword>
<dbReference type="InterPro" id="IPR011629">
    <property type="entry name" value="CobW-like_C"/>
</dbReference>
<evidence type="ECO:0000313" key="8">
    <source>
        <dbReference type="EMBL" id="PSB38907.1"/>
    </source>
</evidence>
<proteinExistence type="inferred from homology"/>
<accession>A0ABX5FCU0</accession>